<keyword evidence="3" id="KW-1185">Reference proteome</keyword>
<dbReference type="OrthoDB" id="3913595at2759"/>
<proteinExistence type="predicted"/>
<dbReference type="AlphaFoldDB" id="A0A6A6Q071"/>
<dbReference type="InterPro" id="IPR016712">
    <property type="entry name" value="Rbsml_bS1m-like"/>
</dbReference>
<gene>
    <name evidence="2" type="ORF">BDY17DRAFT_292436</name>
</gene>
<accession>A0A6A6Q071</accession>
<dbReference type="GO" id="GO:0005763">
    <property type="term" value="C:mitochondrial small ribosomal subunit"/>
    <property type="evidence" value="ECO:0007669"/>
    <property type="project" value="TreeGrafter"/>
</dbReference>
<evidence type="ECO:0000256" key="1">
    <source>
        <dbReference type="SAM" id="MobiDB-lite"/>
    </source>
</evidence>
<dbReference type="EMBL" id="MU001633">
    <property type="protein sequence ID" value="KAF2484817.1"/>
    <property type="molecule type" value="Genomic_DNA"/>
</dbReference>
<sequence>MSKSASSPTARLLQSSRLFSLPRRLPIQPELTTGVYRTSDTATTPYPTHQAITTPAASLHRGDWGLKRAIPGRKTKVTTPVIRVRANDTYEHITDFASAGDHVQTERKWAEMGVPFVMEKQSRHSEENAVGVFEAWLDNTDPDAPPLTIRRPVAGRMVVEQSPKQMQRWKHRGPWLAGMQDGDFERYVGEKIGKKKEEWRAFLGKKWRANEIQRAKSDARKTEEPLTEEQVREMENLQPTEEQLSAYEKQLRDDHAYQGLSSNLTALISAFLDLPAVYSAAASRLNPNGLYNQLISAVEGDRGPPTTHPSGGLSHLRTDAIMHNHPIYGPQRDKPPVEARVVRPRTRNGAVLEYMAKLGVGGIVTDDSHSATSRSPETGNMKPEDRATHALDENTHGGNRLWVHPEVATMDHNSRVHLRVNRARAEAVAVRTNNKEELDAIQQSKSSGGGGGLRQAGGVSIPLLGRGGRTSRTPRARVL</sequence>
<feature type="region of interest" description="Disordered" evidence="1">
    <location>
        <begin position="443"/>
        <end position="479"/>
    </location>
</feature>
<dbReference type="GO" id="GO:0070124">
    <property type="term" value="P:mitochondrial translational initiation"/>
    <property type="evidence" value="ECO:0007669"/>
    <property type="project" value="TreeGrafter"/>
</dbReference>
<organism evidence="2 3">
    <name type="scientific">Neohortaea acidophila</name>
    <dbReference type="NCBI Taxonomy" id="245834"/>
    <lineage>
        <taxon>Eukaryota</taxon>
        <taxon>Fungi</taxon>
        <taxon>Dikarya</taxon>
        <taxon>Ascomycota</taxon>
        <taxon>Pezizomycotina</taxon>
        <taxon>Dothideomycetes</taxon>
        <taxon>Dothideomycetidae</taxon>
        <taxon>Mycosphaerellales</taxon>
        <taxon>Teratosphaeriaceae</taxon>
        <taxon>Neohortaea</taxon>
    </lineage>
</organism>
<feature type="region of interest" description="Disordered" evidence="1">
    <location>
        <begin position="365"/>
        <end position="385"/>
    </location>
</feature>
<evidence type="ECO:0000313" key="3">
    <source>
        <dbReference type="Proteomes" id="UP000799767"/>
    </source>
</evidence>
<reference evidence="2" key="1">
    <citation type="journal article" date="2020" name="Stud. Mycol.">
        <title>101 Dothideomycetes genomes: a test case for predicting lifestyles and emergence of pathogens.</title>
        <authorList>
            <person name="Haridas S."/>
            <person name="Albert R."/>
            <person name="Binder M."/>
            <person name="Bloem J."/>
            <person name="Labutti K."/>
            <person name="Salamov A."/>
            <person name="Andreopoulos B."/>
            <person name="Baker S."/>
            <person name="Barry K."/>
            <person name="Bills G."/>
            <person name="Bluhm B."/>
            <person name="Cannon C."/>
            <person name="Castanera R."/>
            <person name="Culley D."/>
            <person name="Daum C."/>
            <person name="Ezra D."/>
            <person name="Gonzalez J."/>
            <person name="Henrissat B."/>
            <person name="Kuo A."/>
            <person name="Liang C."/>
            <person name="Lipzen A."/>
            <person name="Lutzoni F."/>
            <person name="Magnuson J."/>
            <person name="Mondo S."/>
            <person name="Nolan M."/>
            <person name="Ohm R."/>
            <person name="Pangilinan J."/>
            <person name="Park H.-J."/>
            <person name="Ramirez L."/>
            <person name="Alfaro M."/>
            <person name="Sun H."/>
            <person name="Tritt A."/>
            <person name="Yoshinaga Y."/>
            <person name="Zwiers L.-H."/>
            <person name="Turgeon B."/>
            <person name="Goodwin S."/>
            <person name="Spatafora J."/>
            <person name="Crous P."/>
            <person name="Grigoriev I."/>
        </authorList>
    </citation>
    <scope>NUCLEOTIDE SEQUENCE</scope>
    <source>
        <strain evidence="2">CBS 113389</strain>
    </source>
</reference>
<name>A0A6A6Q071_9PEZI</name>
<dbReference type="RefSeq" id="XP_033591386.1">
    <property type="nucleotide sequence ID" value="XM_033732826.1"/>
</dbReference>
<dbReference type="GeneID" id="54473828"/>
<keyword evidence="2" id="KW-0689">Ribosomal protein</keyword>
<dbReference type="PANTHER" id="PTHR28058:SF1">
    <property type="entry name" value="SMALL RIBOSOMAL SUBUNIT PROTEIN BS1M"/>
    <property type="match status" value="1"/>
</dbReference>
<keyword evidence="2" id="KW-0687">Ribonucleoprotein</keyword>
<evidence type="ECO:0000313" key="2">
    <source>
        <dbReference type="EMBL" id="KAF2484817.1"/>
    </source>
</evidence>
<dbReference type="Pfam" id="PF11709">
    <property type="entry name" value="Mit_ribos_Mrp51"/>
    <property type="match status" value="1"/>
</dbReference>
<dbReference type="GO" id="GO:0003735">
    <property type="term" value="F:structural constituent of ribosome"/>
    <property type="evidence" value="ECO:0007669"/>
    <property type="project" value="TreeGrafter"/>
</dbReference>
<protein>
    <submittedName>
        <fullName evidence="2">Mitochondrial ribosomal protein MRP51</fullName>
    </submittedName>
</protein>
<dbReference type="PANTHER" id="PTHR28058">
    <property type="entry name" value="37S RIBOSOMAL PROTEIN MRP51, MITOCHONDRIAL"/>
    <property type="match status" value="1"/>
</dbReference>
<dbReference type="Proteomes" id="UP000799767">
    <property type="component" value="Unassembled WGS sequence"/>
</dbReference>